<name>A0A154MKU0_9PSEU</name>
<dbReference type="RefSeq" id="WP_061981745.1">
    <property type="nucleotide sequence ID" value="NZ_FOPQ01000007.1"/>
</dbReference>
<dbReference type="AlphaFoldDB" id="A0A154MKU0"/>
<dbReference type="PANTHER" id="PTHR47756">
    <property type="entry name" value="BLL6612 PROTEIN-RELATED"/>
    <property type="match status" value="1"/>
</dbReference>
<dbReference type="SUPFAM" id="SSF88659">
    <property type="entry name" value="Sigma3 and sigma4 domains of RNA polymerase sigma factors"/>
    <property type="match status" value="1"/>
</dbReference>
<proteinExistence type="inferred from homology"/>
<evidence type="ECO:0000313" key="8">
    <source>
        <dbReference type="EMBL" id="KZB85004.1"/>
    </source>
</evidence>
<gene>
    <name evidence="9" type="ORF">ATP06_0232860</name>
    <name evidence="8" type="ORF">AVL48_02005</name>
</gene>
<comment type="similarity">
    <text evidence="1">Belongs to the sigma-70 factor family. ECF subfamily.</text>
</comment>
<evidence type="ECO:0000259" key="6">
    <source>
        <dbReference type="Pfam" id="PF08281"/>
    </source>
</evidence>
<dbReference type="InterPro" id="IPR007627">
    <property type="entry name" value="RNA_pol_sigma70_r2"/>
</dbReference>
<evidence type="ECO:0000256" key="2">
    <source>
        <dbReference type="ARBA" id="ARBA00023015"/>
    </source>
</evidence>
<dbReference type="PANTHER" id="PTHR47756:SF2">
    <property type="entry name" value="BLL6612 PROTEIN"/>
    <property type="match status" value="1"/>
</dbReference>
<dbReference type="Proteomes" id="UP000186883">
    <property type="component" value="Unassembled WGS sequence"/>
</dbReference>
<dbReference type="GO" id="GO:0016987">
    <property type="term" value="F:sigma factor activity"/>
    <property type="evidence" value="ECO:0007669"/>
    <property type="project" value="UniProtKB-KW"/>
</dbReference>
<dbReference type="EMBL" id="LQCI01000012">
    <property type="protein sequence ID" value="KZB85004.1"/>
    <property type="molecule type" value="Genomic_DNA"/>
</dbReference>
<dbReference type="Pfam" id="PF20239">
    <property type="entry name" value="DUF6596"/>
    <property type="match status" value="1"/>
</dbReference>
<evidence type="ECO:0000313" key="10">
    <source>
        <dbReference type="Proteomes" id="UP000076321"/>
    </source>
</evidence>
<feature type="domain" description="DUF6596" evidence="7">
    <location>
        <begin position="176"/>
        <end position="274"/>
    </location>
</feature>
<evidence type="ECO:0000259" key="5">
    <source>
        <dbReference type="Pfam" id="PF04542"/>
    </source>
</evidence>
<dbReference type="InterPro" id="IPR036388">
    <property type="entry name" value="WH-like_DNA-bd_sf"/>
</dbReference>
<evidence type="ECO:0000256" key="1">
    <source>
        <dbReference type="ARBA" id="ARBA00010641"/>
    </source>
</evidence>
<dbReference type="Pfam" id="PF04542">
    <property type="entry name" value="Sigma70_r2"/>
    <property type="match status" value="1"/>
</dbReference>
<keyword evidence="4" id="KW-0804">Transcription</keyword>
<evidence type="ECO:0000313" key="11">
    <source>
        <dbReference type="Proteomes" id="UP000186883"/>
    </source>
</evidence>
<keyword evidence="11" id="KW-1185">Reference proteome</keyword>
<evidence type="ECO:0000313" key="9">
    <source>
        <dbReference type="EMBL" id="OKA04024.1"/>
    </source>
</evidence>
<evidence type="ECO:0000259" key="7">
    <source>
        <dbReference type="Pfam" id="PF20239"/>
    </source>
</evidence>
<dbReference type="GO" id="GO:0006352">
    <property type="term" value="P:DNA-templated transcription initiation"/>
    <property type="evidence" value="ECO:0007669"/>
    <property type="project" value="InterPro"/>
</dbReference>
<dbReference type="Proteomes" id="UP000076321">
    <property type="component" value="Unassembled WGS sequence"/>
</dbReference>
<dbReference type="GO" id="GO:0003677">
    <property type="term" value="F:DNA binding"/>
    <property type="evidence" value="ECO:0007669"/>
    <property type="project" value="InterPro"/>
</dbReference>
<dbReference type="InterPro" id="IPR046531">
    <property type="entry name" value="DUF6596"/>
</dbReference>
<dbReference type="Pfam" id="PF08281">
    <property type="entry name" value="Sigma70_r4_2"/>
    <property type="match status" value="1"/>
</dbReference>
<reference evidence="8 10" key="1">
    <citation type="submission" date="2015-12" db="EMBL/GenBank/DDBJ databases">
        <title>Amycolatopsis regifaucium genome sequencing and assembly.</title>
        <authorList>
            <person name="Mayilraj S."/>
        </authorList>
    </citation>
    <scope>NUCLEOTIDE SEQUENCE [LARGE SCALE GENOMIC DNA]</scope>
    <source>
        <strain evidence="8 10">GY080</strain>
    </source>
</reference>
<dbReference type="Gene3D" id="1.10.1740.10">
    <property type="match status" value="1"/>
</dbReference>
<sequence length="403" mass="44035">MSRPAGVVEHLFRHSAGRIVATLARALGSERLDLAEEAVADALEQALRSWPQCGVPDNPQGWLFRAAWNRAMDVVRRERTLRALLPHLVELDGYDVDRRTDDELVLMLLCCHPALPTVSQVALTLKTVGGLGVNEIAAALLTKPATVAQRLVRAKRWLRQSGKPLTLPGPDALESRVDSVLAVLYLLFNEGYDATTGEVAVRGELCGEAIRLGRLLLAEPKTDLPRVRALVSLMLLQASRLPARVDRDGDLLLLDEQDRDRWDHPMIAEGTRLFGLACTGPETSAYHVEAAIAVCHSTASPPDWRRIVGLYDDLLALRPSPVARLNRAIALSMVDGAFAGIAELEALEADLPDYTLLPAVLGALWLRAGDPARAAGHYRRALALPCSEPQRRFLTRRLAGCTP</sequence>
<dbReference type="InterPro" id="IPR013325">
    <property type="entry name" value="RNA_pol_sigma_r2"/>
</dbReference>
<dbReference type="InterPro" id="IPR013249">
    <property type="entry name" value="RNA_pol_sigma70_r4_t2"/>
</dbReference>
<keyword evidence="2" id="KW-0805">Transcription regulation</keyword>
<accession>A0A154MKU0</accession>
<evidence type="ECO:0000256" key="3">
    <source>
        <dbReference type="ARBA" id="ARBA00023082"/>
    </source>
</evidence>
<evidence type="ECO:0000256" key="4">
    <source>
        <dbReference type="ARBA" id="ARBA00023163"/>
    </source>
</evidence>
<organism evidence="8 10">
    <name type="scientific">Amycolatopsis regifaucium</name>
    <dbReference type="NCBI Taxonomy" id="546365"/>
    <lineage>
        <taxon>Bacteria</taxon>
        <taxon>Bacillati</taxon>
        <taxon>Actinomycetota</taxon>
        <taxon>Actinomycetes</taxon>
        <taxon>Pseudonocardiales</taxon>
        <taxon>Pseudonocardiaceae</taxon>
        <taxon>Amycolatopsis</taxon>
    </lineage>
</organism>
<dbReference type="OrthoDB" id="9780299at2"/>
<dbReference type="Gene3D" id="1.10.10.10">
    <property type="entry name" value="Winged helix-like DNA-binding domain superfamily/Winged helix DNA-binding domain"/>
    <property type="match status" value="1"/>
</dbReference>
<dbReference type="SUPFAM" id="SSF88946">
    <property type="entry name" value="Sigma2 domain of RNA polymerase sigma factors"/>
    <property type="match status" value="1"/>
</dbReference>
<comment type="caution">
    <text evidence="8">The sequence shown here is derived from an EMBL/GenBank/DDBJ whole genome shotgun (WGS) entry which is preliminary data.</text>
</comment>
<dbReference type="EMBL" id="LOBU02000024">
    <property type="protein sequence ID" value="OKA04024.1"/>
    <property type="molecule type" value="Genomic_DNA"/>
</dbReference>
<protein>
    <submittedName>
        <fullName evidence="8">RNA polymerase subunit sigma-70</fullName>
    </submittedName>
</protein>
<feature type="domain" description="RNA polymerase sigma-70 region 2" evidence="5">
    <location>
        <begin position="15"/>
        <end position="79"/>
    </location>
</feature>
<feature type="domain" description="RNA polymerase sigma factor 70 region 4 type 2" evidence="6">
    <location>
        <begin position="107"/>
        <end position="158"/>
    </location>
</feature>
<keyword evidence="3" id="KW-0731">Sigma factor</keyword>
<reference evidence="9 11" key="2">
    <citation type="submission" date="2016-11" db="EMBL/GenBank/DDBJ databases">
        <title>Genome sequencing of Amycolatopsis regifaucium.</title>
        <authorList>
            <person name="Mayilraj S."/>
            <person name="Kaur N."/>
        </authorList>
    </citation>
    <scope>NUCLEOTIDE SEQUENCE [LARGE SCALE GENOMIC DNA]</scope>
    <source>
        <strain evidence="9 11">GY080</strain>
    </source>
</reference>
<dbReference type="InterPro" id="IPR013324">
    <property type="entry name" value="RNA_pol_sigma_r3/r4-like"/>
</dbReference>